<dbReference type="Proteomes" id="UP000317881">
    <property type="component" value="Unassembled WGS sequence"/>
</dbReference>
<keyword evidence="2 3" id="KW-0802">TPR repeat</keyword>
<dbReference type="Pfam" id="PF13432">
    <property type="entry name" value="TPR_16"/>
    <property type="match status" value="2"/>
</dbReference>
<dbReference type="InterPro" id="IPR050498">
    <property type="entry name" value="Ycf3"/>
</dbReference>
<dbReference type="PROSITE" id="PS50005">
    <property type="entry name" value="TPR"/>
    <property type="match status" value="1"/>
</dbReference>
<feature type="compositionally biased region" description="Low complexity" evidence="4">
    <location>
        <begin position="93"/>
        <end position="115"/>
    </location>
</feature>
<name>A0A4Y3VKQ4_9ACTN</name>
<keyword evidence="7" id="KW-1185">Reference proteome</keyword>
<proteinExistence type="predicted"/>
<dbReference type="Pfam" id="PF14559">
    <property type="entry name" value="TPR_19"/>
    <property type="match status" value="1"/>
</dbReference>
<protein>
    <recommendedName>
        <fullName evidence="8">Tetratricopeptide repeat protein</fullName>
    </recommendedName>
</protein>
<accession>A0A4Y3VKQ4</accession>
<evidence type="ECO:0000256" key="3">
    <source>
        <dbReference type="PROSITE-ProRule" id="PRU00339"/>
    </source>
</evidence>
<sequence>MVPRTNDDAPEDEHGRRPAPGDGGVMKGENGPGIEAGSGPGTADAVVESGSGPASADATVESGSHPATPDATVEGGSRPGTADAAVGSGSHPATADATAASESGAGTTGATASEATDPDERVAALRRVSAVGRRWRRAQLAGCVVLLAVALTGGSIALGNTRDDSGRALATTGGGISAAALLGSGDLDASVTGLQDHLRAQPRDFGAWATLGLAYVEQARVDGDPSRYPQADKALDRSLDLRPRNDQALAGRAALAAARHDFTDALKYADQALKQNPYNERALCSRIDALLELGRYDEAAKAADTADSRRPGIPVFTRYAYVRELRGDVRTARRVLEQALDATATPADTAYVATALGQLAWNQGDHETALRHYARALAADDGYLPALEGRARAQAASGDRAEAVRGMEAVVARAPLPGALVALGELYEEDGDTMRAREQYALVDAWTALARAGGVNVDLDTALAAADHGDAKLALRAARAEWDRRRTVHTADALAWALHVNGRDEEALPYARRATATGYRNAAFRYHRGMIELATGRTQEARASLTAALRLNPGFSPLGAREARAALRSLEADR</sequence>
<evidence type="ECO:0008006" key="8">
    <source>
        <dbReference type="Google" id="ProtNLM"/>
    </source>
</evidence>
<dbReference type="InterPro" id="IPR011990">
    <property type="entry name" value="TPR-like_helical_dom_sf"/>
</dbReference>
<dbReference type="PANTHER" id="PTHR44858:SF1">
    <property type="entry name" value="UDP-N-ACETYLGLUCOSAMINE--PEPTIDE N-ACETYLGLUCOSAMINYLTRANSFERASE SPINDLY-RELATED"/>
    <property type="match status" value="1"/>
</dbReference>
<dbReference type="Gene3D" id="1.25.40.10">
    <property type="entry name" value="Tetratricopeptide repeat domain"/>
    <property type="match status" value="3"/>
</dbReference>
<dbReference type="AlphaFoldDB" id="A0A4Y3VKQ4"/>
<keyword evidence="5" id="KW-0812">Transmembrane</keyword>
<evidence type="ECO:0000313" key="7">
    <source>
        <dbReference type="Proteomes" id="UP000317881"/>
    </source>
</evidence>
<evidence type="ECO:0000256" key="1">
    <source>
        <dbReference type="ARBA" id="ARBA00022737"/>
    </source>
</evidence>
<dbReference type="PANTHER" id="PTHR44858">
    <property type="entry name" value="TETRATRICOPEPTIDE REPEAT PROTEIN 6"/>
    <property type="match status" value="1"/>
</dbReference>
<evidence type="ECO:0000256" key="4">
    <source>
        <dbReference type="SAM" id="MobiDB-lite"/>
    </source>
</evidence>
<gene>
    <name evidence="6" type="ORF">SSP24_43500</name>
</gene>
<dbReference type="OrthoDB" id="5477158at2"/>
<dbReference type="RefSeq" id="WP_141311323.1">
    <property type="nucleotide sequence ID" value="NZ_BJND01000030.1"/>
</dbReference>
<dbReference type="EMBL" id="BJND01000030">
    <property type="protein sequence ID" value="GEC06695.1"/>
    <property type="molecule type" value="Genomic_DNA"/>
</dbReference>
<dbReference type="SUPFAM" id="SSF48452">
    <property type="entry name" value="TPR-like"/>
    <property type="match status" value="2"/>
</dbReference>
<comment type="caution">
    <text evidence="6">The sequence shown here is derived from an EMBL/GenBank/DDBJ whole genome shotgun (WGS) entry which is preliminary data.</text>
</comment>
<evidence type="ECO:0000256" key="5">
    <source>
        <dbReference type="SAM" id="Phobius"/>
    </source>
</evidence>
<keyword evidence="1" id="KW-0677">Repeat</keyword>
<dbReference type="SMART" id="SM00028">
    <property type="entry name" value="TPR"/>
    <property type="match status" value="5"/>
</dbReference>
<reference evidence="6 7" key="1">
    <citation type="submission" date="2019-06" db="EMBL/GenBank/DDBJ databases">
        <title>Whole genome shotgun sequence of Streptomyces spinoverrucosus NBRC 14228.</title>
        <authorList>
            <person name="Hosoyama A."/>
            <person name="Uohara A."/>
            <person name="Ohji S."/>
            <person name="Ichikawa N."/>
        </authorList>
    </citation>
    <scope>NUCLEOTIDE SEQUENCE [LARGE SCALE GENOMIC DNA]</scope>
    <source>
        <strain evidence="6 7">NBRC 14228</strain>
    </source>
</reference>
<feature type="region of interest" description="Disordered" evidence="4">
    <location>
        <begin position="1"/>
        <end position="119"/>
    </location>
</feature>
<feature type="compositionally biased region" description="Gly residues" evidence="4">
    <location>
        <begin position="21"/>
        <end position="40"/>
    </location>
</feature>
<evidence type="ECO:0000313" key="6">
    <source>
        <dbReference type="EMBL" id="GEC06695.1"/>
    </source>
</evidence>
<keyword evidence="5" id="KW-1133">Transmembrane helix</keyword>
<feature type="repeat" description="TPR" evidence="3">
    <location>
        <begin position="350"/>
        <end position="383"/>
    </location>
</feature>
<organism evidence="6 7">
    <name type="scientific">Streptomyces spinoverrucosus</name>
    <dbReference type="NCBI Taxonomy" id="284043"/>
    <lineage>
        <taxon>Bacteria</taxon>
        <taxon>Bacillati</taxon>
        <taxon>Actinomycetota</taxon>
        <taxon>Actinomycetes</taxon>
        <taxon>Kitasatosporales</taxon>
        <taxon>Streptomycetaceae</taxon>
        <taxon>Streptomyces</taxon>
    </lineage>
</organism>
<evidence type="ECO:0000256" key="2">
    <source>
        <dbReference type="ARBA" id="ARBA00022803"/>
    </source>
</evidence>
<feature type="transmembrane region" description="Helical" evidence="5">
    <location>
        <begin position="140"/>
        <end position="159"/>
    </location>
</feature>
<dbReference type="InterPro" id="IPR019734">
    <property type="entry name" value="TPR_rpt"/>
</dbReference>
<keyword evidence="5" id="KW-0472">Membrane</keyword>